<dbReference type="Proteomes" id="UP000665025">
    <property type="component" value="Chromosome 1"/>
</dbReference>
<keyword evidence="2" id="KW-1185">Reference proteome</keyword>
<evidence type="ECO:0008006" key="3">
    <source>
        <dbReference type="Google" id="ProtNLM"/>
    </source>
</evidence>
<proteinExistence type="predicted"/>
<accession>A0ABX7V5T1</accession>
<dbReference type="EMBL" id="CP072425">
    <property type="protein sequence ID" value="QTL36238.1"/>
    <property type="molecule type" value="Genomic_DNA"/>
</dbReference>
<name>A0ABX7V5T1_9GAMM</name>
<gene>
    <name evidence="1" type="ORF">J5X90_04070</name>
</gene>
<evidence type="ECO:0000313" key="2">
    <source>
        <dbReference type="Proteomes" id="UP000665025"/>
    </source>
</evidence>
<evidence type="ECO:0000313" key="1">
    <source>
        <dbReference type="EMBL" id="QTL36238.1"/>
    </source>
</evidence>
<reference evidence="1 2" key="1">
    <citation type="submission" date="2021-03" db="EMBL/GenBank/DDBJ databases">
        <title>Complete Genome of Pseudoalteromonas viridis Strain BBR56, a new biocontrol bacterial candidate.</title>
        <authorList>
            <person name="Handayani D.P."/>
            <person name="Isnansetyo A."/>
            <person name="Istiqomah I."/>
            <person name="Jumina J."/>
        </authorList>
    </citation>
    <scope>NUCLEOTIDE SEQUENCE [LARGE SCALE GENOMIC DNA]</scope>
    <source>
        <strain evidence="1 2">BBR56</strain>
    </source>
</reference>
<sequence>MTNEGKEWVNAMRSIRSLFGLLLWLMSISGHSAVSPLPPTGSELSVLRVALPYNAFPPFVTGDPERPGVLPELLSHFTLDGAPVDVDYIPEERSKKLISHDRIQVRMESESWYRGDSPMCWSPGLYWVKDVLITHQDAVVPTQSYQDFIMLGRFGYTYPTVEEALRLGQLQQKLFYSEREMLDALASPVKEDHRFAFMSLPTIRWLQLSNPKFVTALKVHQVVDTAALQLQFNRSALGLKGCAQFRDFFKRFRDSTEYRSILLKYGLDIKGVPQ</sequence>
<dbReference type="RefSeq" id="WP_209052859.1">
    <property type="nucleotide sequence ID" value="NZ_CP072425.1"/>
</dbReference>
<protein>
    <recommendedName>
        <fullName evidence="3">Amino acid ABC transporter substrate-binding protein</fullName>
    </recommendedName>
</protein>
<organism evidence="1 2">
    <name type="scientific">Pseudoalteromonas viridis</name>
    <dbReference type="NCBI Taxonomy" id="339617"/>
    <lineage>
        <taxon>Bacteria</taxon>
        <taxon>Pseudomonadati</taxon>
        <taxon>Pseudomonadota</taxon>
        <taxon>Gammaproteobacteria</taxon>
        <taxon>Alteromonadales</taxon>
        <taxon>Pseudoalteromonadaceae</taxon>
        <taxon>Pseudoalteromonas</taxon>
    </lineage>
</organism>